<organism evidence="1 2">
    <name type="scientific">Lindgomyces ingoldianus</name>
    <dbReference type="NCBI Taxonomy" id="673940"/>
    <lineage>
        <taxon>Eukaryota</taxon>
        <taxon>Fungi</taxon>
        <taxon>Dikarya</taxon>
        <taxon>Ascomycota</taxon>
        <taxon>Pezizomycotina</taxon>
        <taxon>Dothideomycetes</taxon>
        <taxon>Pleosporomycetidae</taxon>
        <taxon>Pleosporales</taxon>
        <taxon>Lindgomycetaceae</taxon>
        <taxon>Lindgomyces</taxon>
    </lineage>
</organism>
<sequence>MAELVRASPQRKTNLQSTLKSLSTAGAGSCCANCRVCARVAAKENQNLLRMIVVVVVVLLSWSAGAGLSLGRELQSLIDAMSPARKWWSAGGALVAGAAMRARCLRAQENQNPPRRVLFDGFQSLAIRGHISDTVIGGAMVKSADLGQKEERKGGRIQRDAQSRRTRPDPQQPGPRDPLGWWWSKTELYTTTPIQPKGSIINQQLIWPLPASRCIIITLYR</sequence>
<comment type="caution">
    <text evidence="1">The sequence shown here is derived from an EMBL/GenBank/DDBJ whole genome shotgun (WGS) entry which is preliminary data.</text>
</comment>
<reference evidence="1" key="1">
    <citation type="journal article" date="2020" name="Stud. Mycol.">
        <title>101 Dothideomycetes genomes: a test case for predicting lifestyles and emergence of pathogens.</title>
        <authorList>
            <person name="Haridas S."/>
            <person name="Albert R."/>
            <person name="Binder M."/>
            <person name="Bloem J."/>
            <person name="Labutti K."/>
            <person name="Salamov A."/>
            <person name="Andreopoulos B."/>
            <person name="Baker S."/>
            <person name="Barry K."/>
            <person name="Bills G."/>
            <person name="Bluhm B."/>
            <person name="Cannon C."/>
            <person name="Castanera R."/>
            <person name="Culley D."/>
            <person name="Daum C."/>
            <person name="Ezra D."/>
            <person name="Gonzalez J."/>
            <person name="Henrissat B."/>
            <person name="Kuo A."/>
            <person name="Liang C."/>
            <person name="Lipzen A."/>
            <person name="Lutzoni F."/>
            <person name="Magnuson J."/>
            <person name="Mondo S."/>
            <person name="Nolan M."/>
            <person name="Ohm R."/>
            <person name="Pangilinan J."/>
            <person name="Park H.-J."/>
            <person name="Ramirez L."/>
            <person name="Alfaro M."/>
            <person name="Sun H."/>
            <person name="Tritt A."/>
            <person name="Yoshinaga Y."/>
            <person name="Zwiers L.-H."/>
            <person name="Turgeon B."/>
            <person name="Goodwin S."/>
            <person name="Spatafora J."/>
            <person name="Crous P."/>
            <person name="Grigoriev I."/>
        </authorList>
    </citation>
    <scope>NUCLEOTIDE SEQUENCE</scope>
    <source>
        <strain evidence="1">ATCC 200398</strain>
    </source>
</reference>
<name>A0ACB6Q711_9PLEO</name>
<dbReference type="Proteomes" id="UP000799755">
    <property type="component" value="Unassembled WGS sequence"/>
</dbReference>
<gene>
    <name evidence="1" type="ORF">BDR25DRAFT_363805</name>
</gene>
<evidence type="ECO:0000313" key="1">
    <source>
        <dbReference type="EMBL" id="KAF2462619.1"/>
    </source>
</evidence>
<evidence type="ECO:0000313" key="2">
    <source>
        <dbReference type="Proteomes" id="UP000799755"/>
    </source>
</evidence>
<keyword evidence="2" id="KW-1185">Reference proteome</keyword>
<accession>A0ACB6Q711</accession>
<proteinExistence type="predicted"/>
<protein>
    <submittedName>
        <fullName evidence="1">Uncharacterized protein</fullName>
    </submittedName>
</protein>
<dbReference type="EMBL" id="MU003572">
    <property type="protein sequence ID" value="KAF2462619.1"/>
    <property type="molecule type" value="Genomic_DNA"/>
</dbReference>